<dbReference type="GO" id="GO:0003677">
    <property type="term" value="F:DNA binding"/>
    <property type="evidence" value="ECO:0007669"/>
    <property type="project" value="UniProtKB-KW"/>
</dbReference>
<dbReference type="InterPro" id="IPR050950">
    <property type="entry name" value="HTH-type_LysR_regulators"/>
</dbReference>
<dbReference type="CDD" id="cd05466">
    <property type="entry name" value="PBP2_LTTR_substrate"/>
    <property type="match status" value="1"/>
</dbReference>
<evidence type="ECO:0000313" key="6">
    <source>
        <dbReference type="EMBL" id="EHM42705.1"/>
    </source>
</evidence>
<dbReference type="eggNOG" id="COG0583">
    <property type="taxonomic scope" value="Bacteria"/>
</dbReference>
<dbReference type="Gene3D" id="1.10.10.10">
    <property type="entry name" value="Winged helix-like DNA-binding domain superfamily/Winged helix DNA-binding domain"/>
    <property type="match status" value="1"/>
</dbReference>
<reference evidence="6 7" key="1">
    <citation type="submission" date="2011-08" db="EMBL/GenBank/DDBJ databases">
        <authorList>
            <person name="Weinstock G."/>
            <person name="Sodergren E."/>
            <person name="Clifton S."/>
            <person name="Fulton L."/>
            <person name="Fulton B."/>
            <person name="Courtney L."/>
            <person name="Fronick C."/>
            <person name="Harrison M."/>
            <person name="Strong C."/>
            <person name="Farmer C."/>
            <person name="Delahaunty K."/>
            <person name="Markovic C."/>
            <person name="Hall O."/>
            <person name="Minx P."/>
            <person name="Tomlinson C."/>
            <person name="Mitreva M."/>
            <person name="Hou S."/>
            <person name="Chen J."/>
            <person name="Wollam A."/>
            <person name="Pepin K.H."/>
            <person name="Johnson M."/>
            <person name="Bhonagiri V."/>
            <person name="Zhang X."/>
            <person name="Suruliraj S."/>
            <person name="Warren W."/>
            <person name="Chinwalla A."/>
            <person name="Mardis E.R."/>
            <person name="Wilson R.K."/>
        </authorList>
    </citation>
    <scope>NUCLEOTIDE SEQUENCE [LARGE SCALE GENOMIC DNA]</scope>
    <source>
        <strain evidence="6 7">F0357</strain>
    </source>
</reference>
<keyword evidence="7" id="KW-1185">Reference proteome</keyword>
<dbReference type="InterPro" id="IPR005119">
    <property type="entry name" value="LysR_subst-bd"/>
</dbReference>
<protein>
    <submittedName>
        <fullName evidence="6">LysR substrate binding domain protein</fullName>
    </submittedName>
</protein>
<gene>
    <name evidence="6" type="ORF">HMPREF0080_00514</name>
</gene>
<comment type="similarity">
    <text evidence="1">Belongs to the LysR transcriptional regulatory family.</text>
</comment>
<keyword evidence="3" id="KW-0238">DNA-binding</keyword>
<evidence type="ECO:0000256" key="2">
    <source>
        <dbReference type="ARBA" id="ARBA00023015"/>
    </source>
</evidence>
<dbReference type="EMBL" id="AGCJ01000015">
    <property type="protein sequence ID" value="EHM42705.1"/>
    <property type="molecule type" value="Genomic_DNA"/>
</dbReference>
<dbReference type="Pfam" id="PF00126">
    <property type="entry name" value="HTH_1"/>
    <property type="match status" value="1"/>
</dbReference>
<dbReference type="GO" id="GO:0005829">
    <property type="term" value="C:cytosol"/>
    <property type="evidence" value="ECO:0007669"/>
    <property type="project" value="TreeGrafter"/>
</dbReference>
<accession>G9YFV2</accession>
<comment type="caution">
    <text evidence="6">The sequence shown here is derived from an EMBL/GenBank/DDBJ whole genome shotgun (WGS) entry which is preliminary data.</text>
</comment>
<dbReference type="SUPFAM" id="SSF53850">
    <property type="entry name" value="Periplasmic binding protein-like II"/>
    <property type="match status" value="1"/>
</dbReference>
<sequence length="290" mass="32403">MDTKRCKLFLTVVETGSMAGAAAKTGYTPSGIVRAEKALEGDLGFSLLYRNTRGIELTEEGKLVFPQLKELVYQSEKVENLSDKIKGLETGEISVGTYFSTAANWLPPVIRSFQETYRHIRIHLEEGGNRELYTWLGERKIDCAISSYRNFKGDWIPLRRDELIFWLPGGHEKAAAGSIPLADMVEEAYVHTLPGLDTDTEFLFASEDIKIKPRYTFVDNYTTYRMVEAGLGFAVNNRLMAENWNGNVAVVSMDPPHYIELGIAVPSLADASTVTKKFIDYVKEGVAQGL</sequence>
<dbReference type="InterPro" id="IPR036388">
    <property type="entry name" value="WH-like_DNA-bd_sf"/>
</dbReference>
<dbReference type="RefSeq" id="WP_006789500.1">
    <property type="nucleotide sequence ID" value="NZ_JH417571.1"/>
</dbReference>
<dbReference type="PANTHER" id="PTHR30419">
    <property type="entry name" value="HTH-TYPE TRANSCRIPTIONAL REGULATOR YBHD"/>
    <property type="match status" value="1"/>
</dbReference>
<dbReference type="PANTHER" id="PTHR30419:SF24">
    <property type="entry name" value="HTH-TYPE TRANSCRIPTIONAL REGULATOR CZCR"/>
    <property type="match status" value="1"/>
</dbReference>
<keyword evidence="2" id="KW-0805">Transcription regulation</keyword>
<dbReference type="PATRIC" id="fig|861450.3.peg.492"/>
<dbReference type="PROSITE" id="PS50931">
    <property type="entry name" value="HTH_LYSR"/>
    <property type="match status" value="1"/>
</dbReference>
<evidence type="ECO:0000313" key="7">
    <source>
        <dbReference type="Proteomes" id="UP000005481"/>
    </source>
</evidence>
<evidence type="ECO:0000256" key="1">
    <source>
        <dbReference type="ARBA" id="ARBA00009437"/>
    </source>
</evidence>
<dbReference type="Pfam" id="PF03466">
    <property type="entry name" value="LysR_substrate"/>
    <property type="match status" value="1"/>
</dbReference>
<dbReference type="OrthoDB" id="1677645at2"/>
<dbReference type="InterPro" id="IPR000847">
    <property type="entry name" value="LysR_HTH_N"/>
</dbReference>
<dbReference type="InterPro" id="IPR036390">
    <property type="entry name" value="WH_DNA-bd_sf"/>
</dbReference>
<evidence type="ECO:0000256" key="4">
    <source>
        <dbReference type="ARBA" id="ARBA00023163"/>
    </source>
</evidence>
<dbReference type="STRING" id="861450.HMPREF0080_00514"/>
<dbReference type="SUPFAM" id="SSF46785">
    <property type="entry name" value="Winged helix' DNA-binding domain"/>
    <property type="match status" value="1"/>
</dbReference>
<dbReference type="HOGENOM" id="CLU_039613_6_2_9"/>
<dbReference type="AlphaFoldDB" id="G9YFV2"/>
<evidence type="ECO:0000256" key="3">
    <source>
        <dbReference type="ARBA" id="ARBA00023125"/>
    </source>
</evidence>
<name>G9YFV2_9FIRM</name>
<dbReference type="Gene3D" id="3.40.190.10">
    <property type="entry name" value="Periplasmic binding protein-like II"/>
    <property type="match status" value="2"/>
</dbReference>
<dbReference type="Proteomes" id="UP000005481">
    <property type="component" value="Unassembled WGS sequence"/>
</dbReference>
<organism evidence="6 7">
    <name type="scientific">Anaeroglobus geminatus F0357</name>
    <dbReference type="NCBI Taxonomy" id="861450"/>
    <lineage>
        <taxon>Bacteria</taxon>
        <taxon>Bacillati</taxon>
        <taxon>Bacillota</taxon>
        <taxon>Negativicutes</taxon>
        <taxon>Veillonellales</taxon>
        <taxon>Veillonellaceae</taxon>
        <taxon>Anaeroglobus</taxon>
    </lineage>
</organism>
<evidence type="ECO:0000259" key="5">
    <source>
        <dbReference type="PROSITE" id="PS50931"/>
    </source>
</evidence>
<keyword evidence="4" id="KW-0804">Transcription</keyword>
<feature type="domain" description="HTH lysR-type" evidence="5">
    <location>
        <begin position="1"/>
        <end position="58"/>
    </location>
</feature>
<proteinExistence type="inferred from homology"/>
<dbReference type="GO" id="GO:0003700">
    <property type="term" value="F:DNA-binding transcription factor activity"/>
    <property type="evidence" value="ECO:0007669"/>
    <property type="project" value="InterPro"/>
</dbReference>